<protein>
    <submittedName>
        <fullName evidence="2">Uncharacterized protein</fullName>
    </submittedName>
</protein>
<sequence length="84" mass="9122">MPLWAFTVMIVVCLVSFGAIIFAAIGIADELFPAPSVPPPKQPSTELRAIPGATQADVYWLNQHLELAGDTRTRYVQAAPARKD</sequence>
<gene>
    <name evidence="2" type="ORF">BDK92_7139</name>
</gene>
<proteinExistence type="predicted"/>
<comment type="caution">
    <text evidence="2">The sequence shown here is derived from an EMBL/GenBank/DDBJ whole genome shotgun (WGS) entry which is preliminary data.</text>
</comment>
<evidence type="ECO:0000313" key="3">
    <source>
        <dbReference type="Proteomes" id="UP000277671"/>
    </source>
</evidence>
<feature type="transmembrane region" description="Helical" evidence="1">
    <location>
        <begin position="6"/>
        <end position="28"/>
    </location>
</feature>
<accession>A0A495JUK4</accession>
<organism evidence="2 3">
    <name type="scientific">Micromonospora pisi</name>
    <dbReference type="NCBI Taxonomy" id="589240"/>
    <lineage>
        <taxon>Bacteria</taxon>
        <taxon>Bacillati</taxon>
        <taxon>Actinomycetota</taxon>
        <taxon>Actinomycetes</taxon>
        <taxon>Micromonosporales</taxon>
        <taxon>Micromonosporaceae</taxon>
        <taxon>Micromonospora</taxon>
    </lineage>
</organism>
<keyword evidence="1" id="KW-0472">Membrane</keyword>
<evidence type="ECO:0000313" key="2">
    <source>
        <dbReference type="EMBL" id="RKR92663.1"/>
    </source>
</evidence>
<reference evidence="2 3" key="1">
    <citation type="submission" date="2018-10" db="EMBL/GenBank/DDBJ databases">
        <title>Sequencing the genomes of 1000 actinobacteria strains.</title>
        <authorList>
            <person name="Klenk H.-P."/>
        </authorList>
    </citation>
    <scope>NUCLEOTIDE SEQUENCE [LARGE SCALE GENOMIC DNA]</scope>
    <source>
        <strain evidence="2 3">DSM 45175</strain>
    </source>
</reference>
<keyword evidence="1" id="KW-1133">Transmembrane helix</keyword>
<evidence type="ECO:0000256" key="1">
    <source>
        <dbReference type="SAM" id="Phobius"/>
    </source>
</evidence>
<dbReference type="EMBL" id="RBKT01000001">
    <property type="protein sequence ID" value="RKR92663.1"/>
    <property type="molecule type" value="Genomic_DNA"/>
</dbReference>
<dbReference type="AlphaFoldDB" id="A0A495JUK4"/>
<keyword evidence="3" id="KW-1185">Reference proteome</keyword>
<name>A0A495JUK4_9ACTN</name>
<keyword evidence="1" id="KW-0812">Transmembrane</keyword>
<dbReference type="Proteomes" id="UP000277671">
    <property type="component" value="Unassembled WGS sequence"/>
</dbReference>